<dbReference type="Pfam" id="PF01554">
    <property type="entry name" value="MatE"/>
    <property type="match status" value="2"/>
</dbReference>
<feature type="transmembrane region" description="Helical" evidence="6">
    <location>
        <begin position="189"/>
        <end position="213"/>
    </location>
</feature>
<dbReference type="Proteomes" id="UP000286482">
    <property type="component" value="Unassembled WGS sequence"/>
</dbReference>
<proteinExistence type="inferred from homology"/>
<sequence>MRPSSIDYRQLLWMAFPMILSNITVPLLGIVDTIVVGHLAHAHYLAGVAVGSMICGNLFWMSGFLRMSTTGLTAQANGQGNVHAMTQTLVQALLVAVSIASILLLLQVPILEFALKITGASDVVSAYAADYFSIRIWSAPAVLSNYALLGWLLGMQYARGPLILLVITNLVNIGLDLLFVWGFEWDVKGVAAASVVADYIALLVGVILAIHILKRQHSGSLSPLLFLAVREITWQKMHGFMALNRDIFIRTLALQACFAFITIQGARLGDNYVAANAVLLNFLMFISFAMDGLAYAVEAQVGHSIGAKQTQRMRRQVRAALELAFIGAVIFAVFFWYFSVDIVSLLTSIDSIRTIALDYIFWIALLPLMACWCYVFDGVFIGAAAGKVMRNSMLVSSLGVFFPVWWFSQSLGNHALWLALSALMLARGLSLGWYYRRTIFVKTVN</sequence>
<dbReference type="RefSeq" id="WP_120356547.1">
    <property type="nucleotide sequence ID" value="NZ_RAQO01000012.1"/>
</dbReference>
<dbReference type="InterPro" id="IPR044644">
    <property type="entry name" value="DinF-like"/>
</dbReference>
<dbReference type="GO" id="GO:0005886">
    <property type="term" value="C:plasma membrane"/>
    <property type="evidence" value="ECO:0007669"/>
    <property type="project" value="TreeGrafter"/>
</dbReference>
<dbReference type="NCBIfam" id="NF007690">
    <property type="entry name" value="PRK10367.1"/>
    <property type="match status" value="1"/>
</dbReference>
<keyword evidence="5 6" id="KW-0472">Membrane</keyword>
<comment type="subcellular location">
    <subcellularLocation>
        <location evidence="1">Membrane</location>
        <topology evidence="1">Multi-pass membrane protein</topology>
    </subcellularLocation>
</comment>
<feature type="transmembrane region" description="Helical" evidence="6">
    <location>
        <begin position="134"/>
        <end position="155"/>
    </location>
</feature>
<evidence type="ECO:0000256" key="6">
    <source>
        <dbReference type="SAM" id="Phobius"/>
    </source>
</evidence>
<feature type="transmembrane region" description="Helical" evidence="6">
    <location>
        <begin position="388"/>
        <end position="408"/>
    </location>
</feature>
<evidence type="ECO:0000256" key="5">
    <source>
        <dbReference type="ARBA" id="ARBA00023136"/>
    </source>
</evidence>
<dbReference type="OrthoDB" id="9789527at2"/>
<dbReference type="NCBIfam" id="TIGR00797">
    <property type="entry name" value="matE"/>
    <property type="match status" value="1"/>
</dbReference>
<accession>A0A420E5R5</accession>
<evidence type="ECO:0000256" key="3">
    <source>
        <dbReference type="ARBA" id="ARBA00022692"/>
    </source>
</evidence>
<feature type="transmembrane region" description="Helical" evidence="6">
    <location>
        <begin position="278"/>
        <end position="298"/>
    </location>
</feature>
<evidence type="ECO:0000313" key="7">
    <source>
        <dbReference type="EMBL" id="RKF13134.1"/>
    </source>
</evidence>
<comment type="caution">
    <text evidence="7">The sequence shown here is derived from an EMBL/GenBank/DDBJ whole genome shotgun (WGS) entry which is preliminary data.</text>
</comment>
<dbReference type="GO" id="GO:0042910">
    <property type="term" value="F:xenobiotic transmembrane transporter activity"/>
    <property type="evidence" value="ECO:0007669"/>
    <property type="project" value="InterPro"/>
</dbReference>
<feature type="transmembrane region" description="Helical" evidence="6">
    <location>
        <begin position="319"/>
        <end position="339"/>
    </location>
</feature>
<dbReference type="AlphaFoldDB" id="A0A420E5R5"/>
<dbReference type="EMBL" id="RAQO01000012">
    <property type="protein sequence ID" value="RKF13134.1"/>
    <property type="molecule type" value="Genomic_DNA"/>
</dbReference>
<feature type="transmembrane region" description="Helical" evidence="6">
    <location>
        <begin position="162"/>
        <end position="183"/>
    </location>
</feature>
<feature type="transmembrane region" description="Helical" evidence="6">
    <location>
        <begin position="414"/>
        <end position="435"/>
    </location>
</feature>
<evidence type="ECO:0000256" key="2">
    <source>
        <dbReference type="ARBA" id="ARBA00010199"/>
    </source>
</evidence>
<keyword evidence="3 6" id="KW-0812">Transmembrane</keyword>
<comment type="similarity">
    <text evidence="2">Belongs to the multi antimicrobial extrusion (MATE) (TC 2.A.66.1) family.</text>
</comment>
<feature type="transmembrane region" description="Helical" evidence="6">
    <location>
        <begin position="359"/>
        <end position="376"/>
    </location>
</feature>
<dbReference type="PANTHER" id="PTHR42893:SF46">
    <property type="entry name" value="PROTEIN DETOXIFICATION 44, CHLOROPLASTIC"/>
    <property type="match status" value="1"/>
</dbReference>
<dbReference type="CDD" id="cd13136">
    <property type="entry name" value="MATE_DinF_like"/>
    <property type="match status" value="1"/>
</dbReference>
<feature type="transmembrane region" description="Helical" evidence="6">
    <location>
        <begin position="12"/>
        <end position="36"/>
    </location>
</feature>
<name>A0A420E5R5_9ALTE</name>
<dbReference type="InterPro" id="IPR002528">
    <property type="entry name" value="MATE_fam"/>
</dbReference>
<keyword evidence="4 6" id="KW-1133">Transmembrane helix</keyword>
<feature type="transmembrane region" description="Helical" evidence="6">
    <location>
        <begin position="42"/>
        <end position="60"/>
    </location>
</feature>
<gene>
    <name evidence="7" type="primary">dinF</name>
    <name evidence="7" type="ORF">DBZ36_18890</name>
</gene>
<feature type="transmembrane region" description="Helical" evidence="6">
    <location>
        <begin position="247"/>
        <end position="266"/>
    </location>
</feature>
<feature type="transmembrane region" description="Helical" evidence="6">
    <location>
        <begin position="92"/>
        <end position="114"/>
    </location>
</feature>
<dbReference type="GO" id="GO:0015297">
    <property type="term" value="F:antiporter activity"/>
    <property type="evidence" value="ECO:0007669"/>
    <property type="project" value="InterPro"/>
</dbReference>
<evidence type="ECO:0000256" key="1">
    <source>
        <dbReference type="ARBA" id="ARBA00004141"/>
    </source>
</evidence>
<evidence type="ECO:0000313" key="8">
    <source>
        <dbReference type="Proteomes" id="UP000286482"/>
    </source>
</evidence>
<dbReference type="PANTHER" id="PTHR42893">
    <property type="entry name" value="PROTEIN DETOXIFICATION 44, CHLOROPLASTIC-RELATED"/>
    <property type="match status" value="1"/>
</dbReference>
<evidence type="ECO:0000256" key="4">
    <source>
        <dbReference type="ARBA" id="ARBA00022989"/>
    </source>
</evidence>
<organism evidence="7 8">
    <name type="scientific">Alginatibacterium sediminis</name>
    <dbReference type="NCBI Taxonomy" id="2164068"/>
    <lineage>
        <taxon>Bacteria</taxon>
        <taxon>Pseudomonadati</taxon>
        <taxon>Pseudomonadota</taxon>
        <taxon>Gammaproteobacteria</taxon>
        <taxon>Alteromonadales</taxon>
        <taxon>Alteromonadaceae</taxon>
        <taxon>Alginatibacterium</taxon>
    </lineage>
</organism>
<keyword evidence="8" id="KW-1185">Reference proteome</keyword>
<protein>
    <submittedName>
        <fullName evidence="7">MATE family efflux transporter DinF</fullName>
    </submittedName>
</protein>
<reference evidence="7 8" key="1">
    <citation type="submission" date="2018-09" db="EMBL/GenBank/DDBJ databases">
        <authorList>
            <person name="Wang Z."/>
        </authorList>
    </citation>
    <scope>NUCLEOTIDE SEQUENCE [LARGE SCALE GENOMIC DNA]</scope>
    <source>
        <strain evidence="7 8">ALS 81</strain>
    </source>
</reference>